<dbReference type="InterPro" id="IPR001343">
    <property type="entry name" value="Hemolysn_Ca-bd"/>
</dbReference>
<dbReference type="Gene3D" id="2.150.10.10">
    <property type="entry name" value="Serralysin-like metalloprotease, C-terminal"/>
    <property type="match status" value="2"/>
</dbReference>
<dbReference type="InterPro" id="IPR011049">
    <property type="entry name" value="Serralysin-like_metalloprot_C"/>
</dbReference>
<sequence>MAINVSGTNGNDVIFGSSDNDILRGLDGDDQLFGRAGDDFIDGGFGFDIINGGTGTDTTSYAFFSGPIDANLSSGVVRFPGNSTLTDTLVSIENLIGTAGNDTIVGSSANNVLSGGAGSDTLVGGFGTDVLTGGAGADKFVFNSRFEGIDIIKDFEWREGDKIQISKSGFGASSNNQFSYNSTNGNLFFAGYQFATIENKPSLFSVNLDVVLV</sequence>
<comment type="subcellular location">
    <subcellularLocation>
        <location evidence="1">Secreted</location>
    </subcellularLocation>
</comment>
<dbReference type="EMBL" id="JADEXF010000080">
    <property type="protein sequence ID" value="MBE9104135.1"/>
    <property type="molecule type" value="Genomic_DNA"/>
</dbReference>
<gene>
    <name evidence="3" type="ORF">IQ229_04025</name>
</gene>
<comment type="caution">
    <text evidence="3">The sequence shown here is derived from an EMBL/GenBank/DDBJ whole genome shotgun (WGS) entry which is preliminary data.</text>
</comment>
<proteinExistence type="predicted"/>
<evidence type="ECO:0000256" key="1">
    <source>
        <dbReference type="ARBA" id="ARBA00004613"/>
    </source>
</evidence>
<dbReference type="PROSITE" id="PS00330">
    <property type="entry name" value="HEMOLYSIN_CALCIUM"/>
    <property type="match status" value="1"/>
</dbReference>
<evidence type="ECO:0000313" key="3">
    <source>
        <dbReference type="EMBL" id="MBE9104135.1"/>
    </source>
</evidence>
<reference evidence="3 4" key="1">
    <citation type="submission" date="2020-10" db="EMBL/GenBank/DDBJ databases">
        <authorList>
            <person name="Castelo-Branco R."/>
            <person name="Eusebio N."/>
            <person name="Adriana R."/>
            <person name="Vieira A."/>
            <person name="Brugerolle De Fraissinette N."/>
            <person name="Rezende De Castro R."/>
            <person name="Schneider M.P."/>
            <person name="Vasconcelos V."/>
            <person name="Leao P.N."/>
        </authorList>
    </citation>
    <scope>NUCLEOTIDE SEQUENCE [LARGE SCALE GENOMIC DNA]</scope>
    <source>
        <strain evidence="3 4">LEGE 07299</strain>
    </source>
</reference>
<dbReference type="InterPro" id="IPR050557">
    <property type="entry name" value="RTX_toxin/Mannuronan_C5-epim"/>
</dbReference>
<dbReference type="RefSeq" id="WP_194041492.1">
    <property type="nucleotide sequence ID" value="NZ_JADEXF010000080.1"/>
</dbReference>
<dbReference type="Proteomes" id="UP000647836">
    <property type="component" value="Unassembled WGS sequence"/>
</dbReference>
<organism evidence="3 4">
    <name type="scientific">Nostoc cf. edaphicum LEGE 07299</name>
    <dbReference type="NCBI Taxonomy" id="2777974"/>
    <lineage>
        <taxon>Bacteria</taxon>
        <taxon>Bacillati</taxon>
        <taxon>Cyanobacteriota</taxon>
        <taxon>Cyanophyceae</taxon>
        <taxon>Nostocales</taxon>
        <taxon>Nostocaceae</taxon>
        <taxon>Nostoc</taxon>
    </lineage>
</organism>
<dbReference type="Pfam" id="PF00353">
    <property type="entry name" value="HemolysinCabind"/>
    <property type="match status" value="2"/>
</dbReference>
<dbReference type="PRINTS" id="PR00313">
    <property type="entry name" value="CABNDNGRPT"/>
</dbReference>
<evidence type="ECO:0000313" key="4">
    <source>
        <dbReference type="Proteomes" id="UP000647836"/>
    </source>
</evidence>
<dbReference type="InterPro" id="IPR018511">
    <property type="entry name" value="Hemolysin-typ_Ca-bd_CS"/>
</dbReference>
<dbReference type="PANTHER" id="PTHR38340:SF1">
    <property type="entry name" value="S-LAYER PROTEIN"/>
    <property type="match status" value="1"/>
</dbReference>
<name>A0ABR9TVM8_9NOSO</name>
<keyword evidence="4" id="KW-1185">Reference proteome</keyword>
<accession>A0ABR9TVM8</accession>
<protein>
    <submittedName>
        <fullName evidence="3">Calcium-binding protein</fullName>
    </submittedName>
</protein>
<keyword evidence="2" id="KW-0964">Secreted</keyword>
<dbReference type="PANTHER" id="PTHR38340">
    <property type="entry name" value="S-LAYER PROTEIN"/>
    <property type="match status" value="1"/>
</dbReference>
<evidence type="ECO:0000256" key="2">
    <source>
        <dbReference type="ARBA" id="ARBA00022525"/>
    </source>
</evidence>
<dbReference type="SUPFAM" id="SSF51120">
    <property type="entry name" value="beta-Roll"/>
    <property type="match status" value="2"/>
</dbReference>